<organism evidence="1">
    <name type="scientific">uncultured Caudovirales phage</name>
    <dbReference type="NCBI Taxonomy" id="2100421"/>
    <lineage>
        <taxon>Viruses</taxon>
        <taxon>Duplodnaviria</taxon>
        <taxon>Heunggongvirae</taxon>
        <taxon>Uroviricota</taxon>
        <taxon>Caudoviricetes</taxon>
        <taxon>Peduoviridae</taxon>
        <taxon>Maltschvirus</taxon>
        <taxon>Maltschvirus maltsch</taxon>
    </lineage>
</organism>
<protein>
    <submittedName>
        <fullName evidence="1">Uncharacterized protein</fullName>
    </submittedName>
</protein>
<evidence type="ECO:0000313" key="1">
    <source>
        <dbReference type="EMBL" id="CAB4130302.1"/>
    </source>
</evidence>
<dbReference type="Gene3D" id="3.40.50.2000">
    <property type="entry name" value="Glycogen Phosphorylase B"/>
    <property type="match status" value="1"/>
</dbReference>
<name>A0A6J5LA99_9CAUD</name>
<gene>
    <name evidence="1" type="ORF">UFOVP117_356</name>
</gene>
<reference evidence="1" key="1">
    <citation type="submission" date="2020-04" db="EMBL/GenBank/DDBJ databases">
        <authorList>
            <person name="Chiriac C."/>
            <person name="Salcher M."/>
            <person name="Ghai R."/>
            <person name="Kavagutti S V."/>
        </authorList>
    </citation>
    <scope>NUCLEOTIDE SEQUENCE</scope>
</reference>
<sequence>MEDRILKIGESISNLKDKKNKIYFFVQDTKGNAKASVRYIYQIANVLLKQGYNPIILHEKPDYFGVSSWLGEQYSNIPHQSIEGQNLQVAPEDFIIIPEIFGYVMSQLTNVKCTKIVLSQAYDQIFETLQPGQSWTQFGFTKCITTSDTQKKYISQYIKNVSTDIIEPVTSEIFQKSKYPAKPIIAISSREQRDAINVIKSFYQRYPQFRWITFRDMRGLSEEEFANTLKDCMLSVWDDRTSAFGTFPLESMKCGVPVIGVIPKMVPEWMNEDNGIWIQDELNLVNFIGEYIQNWLEDNISEEVYNGMEKSSLIYSNVNNFENKIISLFDEYTKSKLNVFETEYNKLQLIEQ</sequence>
<dbReference type="SUPFAM" id="SSF53756">
    <property type="entry name" value="UDP-Glycosyltransferase/glycogen phosphorylase"/>
    <property type="match status" value="1"/>
</dbReference>
<dbReference type="EMBL" id="LR796235">
    <property type="protein sequence ID" value="CAB4130302.1"/>
    <property type="molecule type" value="Genomic_DNA"/>
</dbReference>
<accession>A0A6J5LA99</accession>
<proteinExistence type="predicted"/>